<evidence type="ECO:0000256" key="4">
    <source>
        <dbReference type="ARBA" id="ARBA00022692"/>
    </source>
</evidence>
<dbReference type="GO" id="GO:0005886">
    <property type="term" value="C:plasma membrane"/>
    <property type="evidence" value="ECO:0007669"/>
    <property type="project" value="TreeGrafter"/>
</dbReference>
<comment type="caution">
    <text evidence="12">The sequence shown here is derived from an EMBL/GenBank/DDBJ whole genome shotgun (WGS) entry which is preliminary data.</text>
</comment>
<dbReference type="GO" id="GO:0015254">
    <property type="term" value="F:glycerol channel activity"/>
    <property type="evidence" value="ECO:0007669"/>
    <property type="project" value="TreeGrafter"/>
</dbReference>
<evidence type="ECO:0000256" key="7">
    <source>
        <dbReference type="ARBA" id="ARBA00023136"/>
    </source>
</evidence>
<dbReference type="OrthoDB" id="3222at2759"/>
<evidence type="ECO:0000256" key="11">
    <source>
        <dbReference type="SAM" id="Phobius"/>
    </source>
</evidence>
<keyword evidence="6 11" id="KW-1133">Transmembrane helix</keyword>
<dbReference type="GO" id="GO:0015250">
    <property type="term" value="F:water channel activity"/>
    <property type="evidence" value="ECO:0007669"/>
    <property type="project" value="TreeGrafter"/>
</dbReference>
<comment type="subcellular location">
    <subcellularLocation>
        <location evidence="1">Membrane</location>
        <topology evidence="1">Multi-pass membrane protein</topology>
    </subcellularLocation>
</comment>
<dbReference type="PANTHER" id="PTHR43829">
    <property type="entry name" value="AQUAPORIN OR AQUAGLYCEROPORIN RELATED"/>
    <property type="match status" value="1"/>
</dbReference>
<gene>
    <name evidence="12" type="ORF">CROQUDRAFT_37757</name>
</gene>
<feature type="transmembrane region" description="Helical" evidence="11">
    <location>
        <begin position="79"/>
        <end position="96"/>
    </location>
</feature>
<evidence type="ECO:0000256" key="1">
    <source>
        <dbReference type="ARBA" id="ARBA00004141"/>
    </source>
</evidence>
<dbReference type="EMBL" id="MU167217">
    <property type="protein sequence ID" value="KAG0150830.1"/>
    <property type="molecule type" value="Genomic_DNA"/>
</dbReference>
<dbReference type="InterPro" id="IPR050363">
    <property type="entry name" value="MIP/Aquaporin"/>
</dbReference>
<evidence type="ECO:0000256" key="9">
    <source>
        <dbReference type="RuleBase" id="RU000477"/>
    </source>
</evidence>
<feature type="compositionally biased region" description="Basic and acidic residues" evidence="10">
    <location>
        <begin position="15"/>
        <end position="25"/>
    </location>
</feature>
<dbReference type="PRINTS" id="PR00783">
    <property type="entry name" value="MINTRINSICP"/>
</dbReference>
<feature type="region of interest" description="Disordered" evidence="10">
    <location>
        <begin position="337"/>
        <end position="357"/>
    </location>
</feature>
<dbReference type="SUPFAM" id="SSF81338">
    <property type="entry name" value="Aquaporin-like"/>
    <property type="match status" value="1"/>
</dbReference>
<keyword evidence="13" id="KW-1185">Reference proteome</keyword>
<feature type="transmembrane region" description="Helical" evidence="11">
    <location>
        <begin position="196"/>
        <end position="219"/>
    </location>
</feature>
<dbReference type="AlphaFoldDB" id="A0A9P6NWQ6"/>
<dbReference type="InterPro" id="IPR000425">
    <property type="entry name" value="MIP"/>
</dbReference>
<keyword evidence="3 9" id="KW-0813">Transport</keyword>
<keyword evidence="7 11" id="KW-0472">Membrane</keyword>
<proteinExistence type="inferred from homology"/>
<comment type="catalytic activity">
    <reaction evidence="8">
        <text>H2O(in) = H2O(out)</text>
        <dbReference type="Rhea" id="RHEA:29667"/>
        <dbReference type="ChEBI" id="CHEBI:15377"/>
    </reaction>
</comment>
<dbReference type="Gene3D" id="1.20.1080.10">
    <property type="entry name" value="Glycerol uptake facilitator protein"/>
    <property type="match status" value="2"/>
</dbReference>
<evidence type="ECO:0008006" key="14">
    <source>
        <dbReference type="Google" id="ProtNLM"/>
    </source>
</evidence>
<dbReference type="InterPro" id="IPR023271">
    <property type="entry name" value="Aquaporin-like"/>
</dbReference>
<dbReference type="Pfam" id="PF00230">
    <property type="entry name" value="MIP"/>
    <property type="match status" value="1"/>
</dbReference>
<reference evidence="12" key="1">
    <citation type="submission" date="2013-11" db="EMBL/GenBank/DDBJ databases">
        <title>Genome sequence of the fusiform rust pathogen reveals effectors for host alternation and coevolution with pine.</title>
        <authorList>
            <consortium name="DOE Joint Genome Institute"/>
            <person name="Smith K."/>
            <person name="Pendleton A."/>
            <person name="Kubisiak T."/>
            <person name="Anderson C."/>
            <person name="Salamov A."/>
            <person name="Aerts A."/>
            <person name="Riley R."/>
            <person name="Clum A."/>
            <person name="Lindquist E."/>
            <person name="Ence D."/>
            <person name="Campbell M."/>
            <person name="Kronenberg Z."/>
            <person name="Feau N."/>
            <person name="Dhillon B."/>
            <person name="Hamelin R."/>
            <person name="Burleigh J."/>
            <person name="Smith J."/>
            <person name="Yandell M."/>
            <person name="Nelson C."/>
            <person name="Grigoriev I."/>
            <person name="Davis J."/>
        </authorList>
    </citation>
    <scope>NUCLEOTIDE SEQUENCE</scope>
    <source>
        <strain evidence="12">G11</strain>
    </source>
</reference>
<evidence type="ECO:0000313" key="12">
    <source>
        <dbReference type="EMBL" id="KAG0150830.1"/>
    </source>
</evidence>
<evidence type="ECO:0000256" key="3">
    <source>
        <dbReference type="ARBA" id="ARBA00022448"/>
    </source>
</evidence>
<evidence type="ECO:0000256" key="2">
    <source>
        <dbReference type="ARBA" id="ARBA00006175"/>
    </source>
</evidence>
<feature type="transmembrane region" description="Helical" evidence="11">
    <location>
        <begin position="231"/>
        <end position="250"/>
    </location>
</feature>
<name>A0A9P6NWQ6_9BASI</name>
<evidence type="ECO:0000256" key="5">
    <source>
        <dbReference type="ARBA" id="ARBA00022737"/>
    </source>
</evidence>
<dbReference type="Proteomes" id="UP000886653">
    <property type="component" value="Unassembled WGS sequence"/>
</dbReference>
<accession>A0A9P6NWQ6</accession>
<protein>
    <recommendedName>
        <fullName evidence="14">Aquaporin</fullName>
    </recommendedName>
</protein>
<dbReference type="PANTHER" id="PTHR43829:SF9">
    <property type="entry name" value="AQUAPORIN-9"/>
    <property type="match status" value="1"/>
</dbReference>
<evidence type="ECO:0000313" key="13">
    <source>
        <dbReference type="Proteomes" id="UP000886653"/>
    </source>
</evidence>
<evidence type="ECO:0000256" key="10">
    <source>
        <dbReference type="SAM" id="MobiDB-lite"/>
    </source>
</evidence>
<evidence type="ECO:0000256" key="8">
    <source>
        <dbReference type="ARBA" id="ARBA00034651"/>
    </source>
</evidence>
<sequence>MATQADSSVHHLRRSSADKARDLEGGRTTGSNIPYNIDYQSNTPGMSVMPALDSTFPEIQERRRKETSISKFRSQTREFWAEFFGTAVLVLFGTAVNHQVTLGGSTNVVSGERGSWTTVSYARCRCIGWNQWGTCQLTCKSISDLCAVYLIQALIPAPFKIHADLNYSRAISLYEGGAHIRTLKTGGLYFTSNLGYMSNLGCFFNEFLMTAILMMFIVATGDAGNMAPPKGISPFVILWVVFALASTLGMQTSFALNPARDIGPRLVTWAAGYGSGVWRIRSGYWFWCATLAPICGTFVGCFIYDCCIGTDGVESPLHNPNSSGWIRRVRRLPPTSAQTAHLGTGTSGHIKPTDESD</sequence>
<organism evidence="12 13">
    <name type="scientific">Cronartium quercuum f. sp. fusiforme G11</name>
    <dbReference type="NCBI Taxonomy" id="708437"/>
    <lineage>
        <taxon>Eukaryota</taxon>
        <taxon>Fungi</taxon>
        <taxon>Dikarya</taxon>
        <taxon>Basidiomycota</taxon>
        <taxon>Pucciniomycotina</taxon>
        <taxon>Pucciniomycetes</taxon>
        <taxon>Pucciniales</taxon>
        <taxon>Coleosporiaceae</taxon>
        <taxon>Cronartium</taxon>
    </lineage>
</organism>
<keyword evidence="5" id="KW-0677">Repeat</keyword>
<feature type="region of interest" description="Disordered" evidence="10">
    <location>
        <begin position="1"/>
        <end position="36"/>
    </location>
</feature>
<comment type="similarity">
    <text evidence="2 9">Belongs to the MIP/aquaporin (TC 1.A.8) family.</text>
</comment>
<evidence type="ECO:0000256" key="6">
    <source>
        <dbReference type="ARBA" id="ARBA00022989"/>
    </source>
</evidence>
<keyword evidence="4 9" id="KW-0812">Transmembrane</keyword>
<feature type="transmembrane region" description="Helical" evidence="11">
    <location>
        <begin position="284"/>
        <end position="304"/>
    </location>
</feature>